<name>A0AB39VES9_9FUSO</name>
<evidence type="ECO:0000313" key="2">
    <source>
        <dbReference type="EMBL" id="XDU65896.1"/>
    </source>
</evidence>
<dbReference type="Gene3D" id="2.20.110.10">
    <property type="entry name" value="Histone H3 K4-specific methyltransferase SET7/9 N-terminal domain"/>
    <property type="match status" value="2"/>
</dbReference>
<gene>
    <name evidence="2" type="ORF">AB8B22_05565</name>
</gene>
<dbReference type="AlphaFoldDB" id="A0AB39VES9"/>
<sequence length="303" mass="34145">MLKFKKSILVLFSFLVFGSFSFAAYNTNARAKRTSEYSSGSARAMSSYYGTISNVNVSGNTATIKETGQPFTGNYIEYSEIGAVRTIRPYKNGILDGVMYLYYDNGNLLKVTNYTNGNKDGEEIEFYGNGYSKSIKTYRNGVLNGIAYDFDEFGRPAGSVEYVNNLKNGKEVKISNGVVIAESIYQYGRLNGPVTLYYTNGTVRMTGNYTSNLRNGQWTWNYENGSKRLIESYNNGIIYQVAGYNRDGSKEREIKLSNGSGEFTQYYSNGKVKAKGTLRNYKPYGNWNFYNNQGYVTDTQGFY</sequence>
<keyword evidence="1" id="KW-0732">Signal</keyword>
<feature type="chain" id="PRO_5044307354" evidence="1">
    <location>
        <begin position="24"/>
        <end position="303"/>
    </location>
</feature>
<feature type="signal peptide" evidence="1">
    <location>
        <begin position="1"/>
        <end position="23"/>
    </location>
</feature>
<reference evidence="2" key="1">
    <citation type="submission" date="2024-07" db="EMBL/GenBank/DDBJ databases">
        <authorList>
            <person name="Li X.-J."/>
            <person name="Wang X."/>
        </authorList>
    </citation>
    <scope>NUCLEOTIDE SEQUENCE</scope>
    <source>
        <strain evidence="2">HSP-334</strain>
    </source>
</reference>
<dbReference type="Pfam" id="PF07661">
    <property type="entry name" value="MORN_2"/>
    <property type="match status" value="4"/>
</dbReference>
<organism evidence="2">
    <name type="scientific">Leptotrichia rugosa</name>
    <dbReference type="NCBI Taxonomy" id="3239302"/>
    <lineage>
        <taxon>Bacteria</taxon>
        <taxon>Fusobacteriati</taxon>
        <taxon>Fusobacteriota</taxon>
        <taxon>Fusobacteriia</taxon>
        <taxon>Fusobacteriales</taxon>
        <taxon>Leptotrichiaceae</taxon>
        <taxon>Leptotrichia</taxon>
    </lineage>
</organism>
<accession>A0AB39VES9</accession>
<protein>
    <submittedName>
        <fullName evidence="2">Toxin-antitoxin system YwqK family antitoxin</fullName>
    </submittedName>
</protein>
<dbReference type="KEGG" id="lrug:AB8B22_05565"/>
<dbReference type="InterPro" id="IPR011652">
    <property type="entry name" value="MORN_2"/>
</dbReference>
<dbReference type="SUPFAM" id="SSF82185">
    <property type="entry name" value="Histone H3 K4-specific methyltransferase SET7/9 N-terminal domain"/>
    <property type="match status" value="2"/>
</dbReference>
<dbReference type="RefSeq" id="WP_369710380.1">
    <property type="nucleotide sequence ID" value="NZ_CP165644.1"/>
</dbReference>
<dbReference type="EMBL" id="CP165644">
    <property type="protein sequence ID" value="XDU65896.1"/>
    <property type="molecule type" value="Genomic_DNA"/>
</dbReference>
<proteinExistence type="predicted"/>
<evidence type="ECO:0000256" key="1">
    <source>
        <dbReference type="SAM" id="SignalP"/>
    </source>
</evidence>